<reference evidence="2 3" key="1">
    <citation type="submission" date="2023-11" db="EMBL/GenBank/DDBJ databases">
        <title>Draft genome sequence of a psychrophilic Clostridium strain from permafrost water brine.</title>
        <authorList>
            <person name="Shcherbakova V.A."/>
            <person name="Trubitsyn V.E."/>
            <person name="Zakharyuk A.G."/>
        </authorList>
    </citation>
    <scope>NUCLEOTIDE SEQUENCE [LARGE SCALE GENOMIC DNA]</scope>
    <source>
        <strain evidence="2 3">14F</strain>
    </source>
</reference>
<feature type="coiled-coil region" evidence="1">
    <location>
        <begin position="106"/>
        <end position="136"/>
    </location>
</feature>
<evidence type="ECO:0000313" key="3">
    <source>
        <dbReference type="Proteomes" id="UP001498469"/>
    </source>
</evidence>
<dbReference type="RefSeq" id="WP_216246303.1">
    <property type="nucleotide sequence ID" value="NZ_JAZHFS010000005.1"/>
</dbReference>
<organism evidence="2 3">
    <name type="scientific">Clostridium frigoriphilum</name>
    <dbReference type="NCBI Taxonomy" id="443253"/>
    <lineage>
        <taxon>Bacteria</taxon>
        <taxon>Bacillati</taxon>
        <taxon>Bacillota</taxon>
        <taxon>Clostridia</taxon>
        <taxon>Eubacteriales</taxon>
        <taxon>Clostridiaceae</taxon>
        <taxon>Clostridium</taxon>
    </lineage>
</organism>
<name>A0ABU7UL57_9CLOT</name>
<proteinExistence type="predicted"/>
<dbReference type="EMBL" id="JAZHFS010000005">
    <property type="protein sequence ID" value="MEF2111993.1"/>
    <property type="molecule type" value="Genomic_DNA"/>
</dbReference>
<sequence length="184" mass="21294">MAQGYLTTTNSLQYDNTLTIDISQFYTMKEEEVVTIDFCKEVNEKQSLENNINQEDSITKIENIFSLMNKYMEVSKSSNLKQIEVKLIKIHNDKFGQLLNKVDYDFKSLDDNMEKYKEIKKQIESLQKNIKFVSSNSLKDAIMGEINALSNIKSYIGSKLMELLNCDKESLEQAVKSQLLMDTK</sequence>
<comment type="caution">
    <text evidence="2">The sequence shown here is derived from an EMBL/GenBank/DDBJ whole genome shotgun (WGS) entry which is preliminary data.</text>
</comment>
<gene>
    <name evidence="2" type="ORF">SJI18_06675</name>
</gene>
<accession>A0ABU7UL57</accession>
<keyword evidence="1" id="KW-0175">Coiled coil</keyword>
<dbReference type="Proteomes" id="UP001498469">
    <property type="component" value="Unassembled WGS sequence"/>
</dbReference>
<evidence type="ECO:0000256" key="1">
    <source>
        <dbReference type="SAM" id="Coils"/>
    </source>
</evidence>
<keyword evidence="3" id="KW-1185">Reference proteome</keyword>
<evidence type="ECO:0000313" key="2">
    <source>
        <dbReference type="EMBL" id="MEF2111993.1"/>
    </source>
</evidence>
<protein>
    <submittedName>
        <fullName evidence="2">Uncharacterized protein</fullName>
    </submittedName>
</protein>